<evidence type="ECO:0000313" key="1">
    <source>
        <dbReference type="EMBL" id="KAH7854619.1"/>
    </source>
</evidence>
<keyword evidence="2" id="KW-1185">Reference proteome</keyword>
<proteinExistence type="predicted"/>
<reference evidence="1 2" key="1">
    <citation type="journal article" date="2021" name="Hortic Res">
        <title>High-quality reference genome and annotation aids understanding of berry development for evergreen blueberry (Vaccinium darrowii).</title>
        <authorList>
            <person name="Yu J."/>
            <person name="Hulse-Kemp A.M."/>
            <person name="Babiker E."/>
            <person name="Staton M."/>
        </authorList>
    </citation>
    <scope>NUCLEOTIDE SEQUENCE [LARGE SCALE GENOMIC DNA]</scope>
    <source>
        <strain evidence="2">cv. NJ 8807/NJ 8810</strain>
        <tissue evidence="1">Young leaf</tissue>
    </source>
</reference>
<accession>A0ACB7YP67</accession>
<name>A0ACB7YP67_9ERIC</name>
<protein>
    <submittedName>
        <fullName evidence="1">Uncharacterized protein</fullName>
    </submittedName>
</protein>
<comment type="caution">
    <text evidence="1">The sequence shown here is derived from an EMBL/GenBank/DDBJ whole genome shotgun (WGS) entry which is preliminary data.</text>
</comment>
<dbReference type="Proteomes" id="UP000828048">
    <property type="component" value="Chromosome 11"/>
</dbReference>
<dbReference type="EMBL" id="CM037161">
    <property type="protein sequence ID" value="KAH7854619.1"/>
    <property type="molecule type" value="Genomic_DNA"/>
</dbReference>
<evidence type="ECO:0000313" key="2">
    <source>
        <dbReference type="Proteomes" id="UP000828048"/>
    </source>
</evidence>
<gene>
    <name evidence="1" type="ORF">Vadar_015996</name>
</gene>
<organism evidence="1 2">
    <name type="scientific">Vaccinium darrowii</name>
    <dbReference type="NCBI Taxonomy" id="229202"/>
    <lineage>
        <taxon>Eukaryota</taxon>
        <taxon>Viridiplantae</taxon>
        <taxon>Streptophyta</taxon>
        <taxon>Embryophyta</taxon>
        <taxon>Tracheophyta</taxon>
        <taxon>Spermatophyta</taxon>
        <taxon>Magnoliopsida</taxon>
        <taxon>eudicotyledons</taxon>
        <taxon>Gunneridae</taxon>
        <taxon>Pentapetalae</taxon>
        <taxon>asterids</taxon>
        <taxon>Ericales</taxon>
        <taxon>Ericaceae</taxon>
        <taxon>Vaccinioideae</taxon>
        <taxon>Vaccinieae</taxon>
        <taxon>Vaccinium</taxon>
    </lineage>
</organism>
<sequence>MLMIKYQSANLFGASETRYITMYEYTSDIDEPTHLYLSGKSYEKSVTEMPKVGTTKSHIHELKLYNVSKTRSIDEYVDEIRGYAKKLEAIGYHIDDDDLVFYALKGLPAEFKPVRSALTAKRDVLFDELVTILKNEESQLHRDEGTSAPKVFLATSTQSNSQEARNTGNQMVQNGVSGNQMTQNGIIGQNGVSGPPP</sequence>